<dbReference type="GO" id="GO:0016787">
    <property type="term" value="F:hydrolase activity"/>
    <property type="evidence" value="ECO:0007669"/>
    <property type="project" value="UniProtKB-KW"/>
</dbReference>
<gene>
    <name evidence="1" type="ORF">IC761_14025</name>
</gene>
<proteinExistence type="predicted"/>
<dbReference type="AlphaFoldDB" id="A0A7S9H1T4"/>
<protein>
    <submittedName>
        <fullName evidence="1">Alpha/beta hydrolase</fullName>
    </submittedName>
</protein>
<dbReference type="Proteomes" id="UP000594621">
    <property type="component" value="Chromosome"/>
</dbReference>
<dbReference type="InterPro" id="IPR029058">
    <property type="entry name" value="AB_hydrolase_fold"/>
</dbReference>
<dbReference type="EMBL" id="CP061379">
    <property type="protein sequence ID" value="QPF94320.1"/>
    <property type="molecule type" value="Genomic_DNA"/>
</dbReference>
<accession>A0A7S9H1T4</accession>
<organism evidence="1 2">
    <name type="scientific">Bradyrhizobium commune</name>
    <dbReference type="NCBI Taxonomy" id="83627"/>
    <lineage>
        <taxon>Bacteria</taxon>
        <taxon>Pseudomonadati</taxon>
        <taxon>Pseudomonadota</taxon>
        <taxon>Alphaproteobacteria</taxon>
        <taxon>Hyphomicrobiales</taxon>
        <taxon>Nitrobacteraceae</taxon>
        <taxon>Bradyrhizobium</taxon>
    </lineage>
</organism>
<name>A0A7S9H1T4_9BRAD</name>
<reference evidence="1 2" key="1">
    <citation type="submission" date="2020-09" db="EMBL/GenBank/DDBJ databases">
        <title>Complete genomes of bradyrhizobia occurring on native shrubby legumes in Australia.</title>
        <authorList>
            <person name="Lafay B."/>
        </authorList>
    </citation>
    <scope>NUCLEOTIDE SEQUENCE [LARGE SCALE GENOMIC DNA]</scope>
    <source>
        <strain evidence="1 2">BDV5040</strain>
    </source>
</reference>
<dbReference type="SUPFAM" id="SSF53474">
    <property type="entry name" value="alpha/beta-Hydrolases"/>
    <property type="match status" value="1"/>
</dbReference>
<keyword evidence="1" id="KW-0378">Hydrolase</keyword>
<evidence type="ECO:0000313" key="2">
    <source>
        <dbReference type="Proteomes" id="UP000594621"/>
    </source>
</evidence>
<evidence type="ECO:0000313" key="1">
    <source>
        <dbReference type="EMBL" id="QPF94320.1"/>
    </source>
</evidence>
<sequence>MVGAVPNVKADMRADRTKVPGARSRALRIGLISALVPMSLTLVQCGKAPNPTALAANSQANVQVVNQTVAKTRIASGDTFEDRFPAPQFRERFPSASESFLQRQMSDFSPKRAVQQQPPEQAPYKVASLEPQVPYQRPQREDLTTLVSMKSSAFPYFGNNPASDSPFLNISKGDRRGHRSYSGRVFWQDETYNDSRVLVHVPEHFDVRKPGVIVVFFHGNGATLERDVRDRQLVPQQITDSGANAVLLAPQMAVDAADSSAGKFWQPGGLKRFMEESANHLARLTGDPNSARAFANMPIVIVGYSGGFLPTAWSLEVGGISDRVRGVVLLDAVYGEMDKFASWIESHRSGFFVSSYTHYTARRDRELMSMLRQKGIGVSEDIDGPLRPGSVVFVETGDGITHRDYVNRAWTQYPLKDVLVKMSATPALALTRVAATTSPASSR</sequence>
<dbReference type="KEGG" id="bcou:IC761_14025"/>
<keyword evidence="2" id="KW-1185">Reference proteome</keyword>